<evidence type="ECO:0000313" key="6">
    <source>
        <dbReference type="EMBL" id="TMR38046.1"/>
    </source>
</evidence>
<keyword evidence="2" id="KW-0479">Metal-binding</keyword>
<dbReference type="PANTHER" id="PTHR42978">
    <property type="entry name" value="QUORUM-QUENCHING LACTONASE YTNP-RELATED-RELATED"/>
    <property type="match status" value="1"/>
</dbReference>
<dbReference type="GO" id="GO:0046872">
    <property type="term" value="F:metal ion binding"/>
    <property type="evidence" value="ECO:0007669"/>
    <property type="project" value="UniProtKB-KW"/>
</dbReference>
<accession>A0A5S4GYS3</accession>
<dbReference type="CDD" id="cd16277">
    <property type="entry name" value="metallo-hydrolase-like_MBL-fold"/>
    <property type="match status" value="1"/>
</dbReference>
<evidence type="ECO:0000256" key="3">
    <source>
        <dbReference type="ARBA" id="ARBA00022801"/>
    </source>
</evidence>
<keyword evidence="3 6" id="KW-0378">Hydrolase</keyword>
<dbReference type="InterPro" id="IPR001279">
    <property type="entry name" value="Metallo-B-lactamas"/>
</dbReference>
<reference evidence="6 7" key="1">
    <citation type="submission" date="2019-05" db="EMBL/GenBank/DDBJ databases">
        <title>Draft genome sequence of Nonomuraea zeae DSM 100528.</title>
        <authorList>
            <person name="Saricaoglu S."/>
            <person name="Isik K."/>
        </authorList>
    </citation>
    <scope>NUCLEOTIDE SEQUENCE [LARGE SCALE GENOMIC DNA]</scope>
    <source>
        <strain evidence="6 7">DSM 100528</strain>
    </source>
</reference>
<organism evidence="6 7">
    <name type="scientific">Nonomuraea zeae</name>
    <dbReference type="NCBI Taxonomy" id="1642303"/>
    <lineage>
        <taxon>Bacteria</taxon>
        <taxon>Bacillati</taxon>
        <taxon>Actinomycetota</taxon>
        <taxon>Actinomycetes</taxon>
        <taxon>Streptosporangiales</taxon>
        <taxon>Streptosporangiaceae</taxon>
        <taxon>Nonomuraea</taxon>
    </lineage>
</organism>
<dbReference type="Pfam" id="PF00753">
    <property type="entry name" value="Lactamase_B"/>
    <property type="match status" value="1"/>
</dbReference>
<keyword evidence="7" id="KW-1185">Reference proteome</keyword>
<dbReference type="EMBL" id="VCKX01000012">
    <property type="protein sequence ID" value="TMR38046.1"/>
    <property type="molecule type" value="Genomic_DNA"/>
</dbReference>
<sequence length="298" mass="31832">MHTIELGDVSVTMVPHFHNQPLSPAEFFPGGDPDLWEANRSWLSPAHWDAEAGRVRVAVQSWLLRSRGRTILIDTGLAAGTARPGVPAGAPLPAALAAAGVTPAGVDLVVCTHLHADHVGGNTHLDGGGERVPAFPNARYLFSRADLDFFHPSVLTEEPGRSAIVHAESIEPILRSGQALVWEDAHTIDENLELALAPGHTPGHAVLTLASGGDRAVFVGDLLHAPVQLLSPDLSSCFCHDPAEAARTRRRVLQWAADHHALVIPAHFGGARAVEIERDGRGFAPRRWAGFAEEPATR</sequence>
<evidence type="ECO:0000256" key="2">
    <source>
        <dbReference type="ARBA" id="ARBA00022723"/>
    </source>
</evidence>
<dbReference type="PANTHER" id="PTHR42978:SF6">
    <property type="entry name" value="QUORUM-QUENCHING LACTONASE YTNP-RELATED"/>
    <property type="match status" value="1"/>
</dbReference>
<name>A0A5S4GYS3_9ACTN</name>
<dbReference type="SMART" id="SM00849">
    <property type="entry name" value="Lactamase_B"/>
    <property type="match status" value="1"/>
</dbReference>
<evidence type="ECO:0000256" key="4">
    <source>
        <dbReference type="ARBA" id="ARBA00022833"/>
    </source>
</evidence>
<dbReference type="GO" id="GO:0016787">
    <property type="term" value="F:hydrolase activity"/>
    <property type="evidence" value="ECO:0007669"/>
    <property type="project" value="UniProtKB-KW"/>
</dbReference>
<feature type="domain" description="Metallo-beta-lactamase" evidence="5">
    <location>
        <begin position="58"/>
        <end position="267"/>
    </location>
</feature>
<dbReference type="OrthoDB" id="5177904at2"/>
<keyword evidence="4" id="KW-0862">Zinc</keyword>
<dbReference type="AlphaFoldDB" id="A0A5S4GYS3"/>
<protein>
    <submittedName>
        <fullName evidence="6">MBL fold metallo-hydrolase</fullName>
    </submittedName>
</protein>
<dbReference type="Gene3D" id="3.60.15.10">
    <property type="entry name" value="Ribonuclease Z/Hydroxyacylglutathione hydrolase-like"/>
    <property type="match status" value="1"/>
</dbReference>
<gene>
    <name evidence="6" type="ORF">ETD85_06290</name>
</gene>
<proteinExistence type="inferred from homology"/>
<dbReference type="SUPFAM" id="SSF56281">
    <property type="entry name" value="Metallo-hydrolase/oxidoreductase"/>
    <property type="match status" value="1"/>
</dbReference>
<evidence type="ECO:0000259" key="5">
    <source>
        <dbReference type="SMART" id="SM00849"/>
    </source>
</evidence>
<dbReference type="InterPro" id="IPR051013">
    <property type="entry name" value="MBL_superfamily_lactonases"/>
</dbReference>
<evidence type="ECO:0000256" key="1">
    <source>
        <dbReference type="ARBA" id="ARBA00007749"/>
    </source>
</evidence>
<dbReference type="InterPro" id="IPR036866">
    <property type="entry name" value="RibonucZ/Hydroxyglut_hydro"/>
</dbReference>
<dbReference type="RefSeq" id="WP_138688649.1">
    <property type="nucleotide sequence ID" value="NZ_JBHSAZ010000107.1"/>
</dbReference>
<evidence type="ECO:0000313" key="7">
    <source>
        <dbReference type="Proteomes" id="UP000306628"/>
    </source>
</evidence>
<comment type="similarity">
    <text evidence="1">Belongs to the metallo-beta-lactamase superfamily.</text>
</comment>
<dbReference type="Proteomes" id="UP000306628">
    <property type="component" value="Unassembled WGS sequence"/>
</dbReference>
<comment type="caution">
    <text evidence="6">The sequence shown here is derived from an EMBL/GenBank/DDBJ whole genome shotgun (WGS) entry which is preliminary data.</text>
</comment>